<keyword evidence="1" id="KW-0812">Transmembrane</keyword>
<accession>A0A8S5THB4</accession>
<protein>
    <submittedName>
        <fullName evidence="2">Uncharacterized protein</fullName>
    </submittedName>
</protein>
<feature type="transmembrane region" description="Helical" evidence="1">
    <location>
        <begin position="6"/>
        <end position="23"/>
    </location>
</feature>
<reference evidence="2" key="1">
    <citation type="journal article" date="2021" name="Proc. Natl. Acad. Sci. U.S.A.">
        <title>A Catalog of Tens of Thousands of Viruses from Human Metagenomes Reveals Hidden Associations with Chronic Diseases.</title>
        <authorList>
            <person name="Tisza M.J."/>
            <person name="Buck C.B."/>
        </authorList>
    </citation>
    <scope>NUCLEOTIDE SEQUENCE</scope>
    <source>
        <strain evidence="2">CtIty1</strain>
    </source>
</reference>
<name>A0A8S5THB4_9CAUD</name>
<evidence type="ECO:0000313" key="2">
    <source>
        <dbReference type="EMBL" id="DAF62528.1"/>
    </source>
</evidence>
<dbReference type="EMBL" id="BK032823">
    <property type="protein sequence ID" value="DAF62528.1"/>
    <property type="molecule type" value="Genomic_DNA"/>
</dbReference>
<organism evidence="2">
    <name type="scientific">Myoviridae sp. ctIty1</name>
    <dbReference type="NCBI Taxonomy" id="2827673"/>
    <lineage>
        <taxon>Viruses</taxon>
        <taxon>Duplodnaviria</taxon>
        <taxon>Heunggongvirae</taxon>
        <taxon>Uroviricota</taxon>
        <taxon>Caudoviricetes</taxon>
    </lineage>
</organism>
<keyword evidence="1" id="KW-0472">Membrane</keyword>
<proteinExistence type="predicted"/>
<keyword evidence="1" id="KW-1133">Transmembrane helix</keyword>
<evidence type="ECO:0000256" key="1">
    <source>
        <dbReference type="SAM" id="Phobius"/>
    </source>
</evidence>
<sequence>MSDKFSIVATVVTAIIVIIYELIKNGVLK</sequence>